<feature type="domain" description="GST C-terminal" evidence="3">
    <location>
        <begin position="88"/>
        <end position="215"/>
    </location>
</feature>
<name>A0A6C0M9K3_BEMTA</name>
<dbReference type="PROSITE" id="PS50404">
    <property type="entry name" value="GST_NTER"/>
    <property type="match status" value="1"/>
</dbReference>
<dbReference type="InterPro" id="IPR010987">
    <property type="entry name" value="Glutathione-S-Trfase_C-like"/>
</dbReference>
<evidence type="ECO:0000259" key="3">
    <source>
        <dbReference type="PROSITE" id="PS50405"/>
    </source>
</evidence>
<dbReference type="SFLD" id="SFLDG01153">
    <property type="entry name" value="Main.4:_Theta-like"/>
    <property type="match status" value="1"/>
</dbReference>
<dbReference type="SFLD" id="SFLDS00019">
    <property type="entry name" value="Glutathione_Transferase_(cytos"/>
    <property type="match status" value="1"/>
</dbReference>
<dbReference type="PANTHER" id="PTHR43969">
    <property type="entry name" value="GLUTATHIONE S TRANSFERASE D10, ISOFORM A-RELATED"/>
    <property type="match status" value="1"/>
</dbReference>
<evidence type="ECO:0000256" key="1">
    <source>
        <dbReference type="ARBA" id="ARBA00011738"/>
    </source>
</evidence>
<evidence type="ECO:0000313" key="4">
    <source>
        <dbReference type="EMBL" id="QHU79983.1"/>
    </source>
</evidence>
<dbReference type="InterPro" id="IPR036249">
    <property type="entry name" value="Thioredoxin-like_sf"/>
</dbReference>
<comment type="subunit">
    <text evidence="1">Homodimer.</text>
</comment>
<accession>A0A6C0M9K3</accession>
<dbReference type="SFLD" id="SFLDG00358">
    <property type="entry name" value="Main_(cytGST)"/>
    <property type="match status" value="1"/>
</dbReference>
<dbReference type="Gene3D" id="3.40.30.10">
    <property type="entry name" value="Glutaredoxin"/>
    <property type="match status" value="1"/>
</dbReference>
<proteinExistence type="evidence at transcript level"/>
<dbReference type="Pfam" id="PF13417">
    <property type="entry name" value="GST_N_3"/>
    <property type="match status" value="1"/>
</dbReference>
<evidence type="ECO:0000259" key="2">
    <source>
        <dbReference type="PROSITE" id="PS50404"/>
    </source>
</evidence>
<dbReference type="GO" id="GO:0006749">
    <property type="term" value="P:glutathione metabolic process"/>
    <property type="evidence" value="ECO:0007669"/>
    <property type="project" value="TreeGrafter"/>
</dbReference>
<sequence>MTIDLYHISLSSPCRAVRLAAKLIGVDLNLKIINIFEWEHLTPEFLKMNPQHTIPVLDDNGFYLTESRAIMTYLVSKYGTDYSLYPKDVQKKAIVDQRLFFDMEIIFQPFKDYFLPLVLKKGHDEVKFQEIPRNLPFLEKILENSEFVAGDSITIADVALVTTVSNYEVVGVDLSKFPNIYRWYTTCQKILPGYDEINLKGAVELKELWEDLKSK</sequence>
<dbReference type="FunFam" id="1.20.1050.10:FF:000007">
    <property type="entry name" value="Glutathione S-transferase 1-1"/>
    <property type="match status" value="1"/>
</dbReference>
<dbReference type="CDD" id="cd03177">
    <property type="entry name" value="GST_C_Delta_Epsilon"/>
    <property type="match status" value="1"/>
</dbReference>
<dbReference type="InterPro" id="IPR036282">
    <property type="entry name" value="Glutathione-S-Trfase_C_sf"/>
</dbReference>
<dbReference type="Gene3D" id="1.20.1050.10">
    <property type="match status" value="1"/>
</dbReference>
<dbReference type="CDD" id="cd03045">
    <property type="entry name" value="GST_N_Delta_Epsilon"/>
    <property type="match status" value="1"/>
</dbReference>
<dbReference type="FunFam" id="3.40.30.10:FF:000034">
    <property type="entry name" value="glutathione S-transferase 1"/>
    <property type="match status" value="1"/>
</dbReference>
<protein>
    <submittedName>
        <fullName evidence="4">Glutathione S-transferase D6</fullName>
    </submittedName>
</protein>
<dbReference type="AlphaFoldDB" id="A0A6C0M9K3"/>
<dbReference type="SUPFAM" id="SSF47616">
    <property type="entry name" value="GST C-terminal domain-like"/>
    <property type="match status" value="1"/>
</dbReference>
<dbReference type="InterPro" id="IPR040079">
    <property type="entry name" value="Glutathione_S-Trfase"/>
</dbReference>
<dbReference type="InterPro" id="IPR004046">
    <property type="entry name" value="GST_C"/>
</dbReference>
<dbReference type="PANTHER" id="PTHR43969:SF9">
    <property type="entry name" value="GLUTATHIONE S TRANSFERASE D10, ISOFORM A-RELATED"/>
    <property type="match status" value="1"/>
</dbReference>
<dbReference type="Pfam" id="PF00043">
    <property type="entry name" value="GST_C"/>
    <property type="match status" value="1"/>
</dbReference>
<dbReference type="SUPFAM" id="SSF52833">
    <property type="entry name" value="Thioredoxin-like"/>
    <property type="match status" value="1"/>
</dbReference>
<dbReference type="InterPro" id="IPR004045">
    <property type="entry name" value="Glutathione_S-Trfase_N"/>
</dbReference>
<reference evidence="4" key="1">
    <citation type="submission" date="2019-07" db="EMBL/GenBank/DDBJ databases">
        <authorList>
            <person name="Aidlin Harari O."/>
            <person name="Santos-Garcia D."/>
            <person name="Moseri M."/>
            <person name="Moshitzky P."/>
            <person name="Morin S."/>
        </authorList>
    </citation>
    <scope>NUCLEOTIDE SEQUENCE</scope>
    <source>
        <strain evidence="4">NW2</strain>
    </source>
</reference>
<keyword evidence="4" id="KW-0808">Transferase</keyword>
<organism evidence="4">
    <name type="scientific">Bemisia tabaci</name>
    <name type="common">Sweetpotato whitefly</name>
    <name type="synonym">Aleurodes tabaci</name>
    <dbReference type="NCBI Taxonomy" id="7038"/>
    <lineage>
        <taxon>Eukaryota</taxon>
        <taxon>Metazoa</taxon>
        <taxon>Ecdysozoa</taxon>
        <taxon>Arthropoda</taxon>
        <taxon>Hexapoda</taxon>
        <taxon>Insecta</taxon>
        <taxon>Pterygota</taxon>
        <taxon>Neoptera</taxon>
        <taxon>Paraneoptera</taxon>
        <taxon>Hemiptera</taxon>
        <taxon>Sternorrhyncha</taxon>
        <taxon>Aleyrodoidea</taxon>
        <taxon>Aleyrodidae</taxon>
        <taxon>Aleyrodinae</taxon>
        <taxon>Bemisia</taxon>
    </lineage>
</organism>
<reference evidence="4" key="2">
    <citation type="submission" date="2020-02" db="EMBL/GenBank/DDBJ databases">
        <title>Molecular Evolution of the glutathione S-transferase family in the Bemisia tabaci species complex.</title>
        <authorList>
            <person name="Patel M."/>
            <person name="Visendi P."/>
            <person name="Seal S."/>
            <person name="Sertchook R."/>
            <person name="Malka O."/>
        </authorList>
    </citation>
    <scope>NUCLEOTIDE SEQUENCE</scope>
    <source>
        <strain evidence="4">NW2</strain>
    </source>
</reference>
<dbReference type="GO" id="GO:0004364">
    <property type="term" value="F:glutathione transferase activity"/>
    <property type="evidence" value="ECO:0007669"/>
    <property type="project" value="TreeGrafter"/>
</dbReference>
<dbReference type="EMBL" id="MN187131">
    <property type="protein sequence ID" value="QHU79983.1"/>
    <property type="molecule type" value="mRNA"/>
</dbReference>
<feature type="domain" description="GST N-terminal" evidence="2">
    <location>
        <begin position="1"/>
        <end position="82"/>
    </location>
</feature>
<dbReference type="PROSITE" id="PS50405">
    <property type="entry name" value="GST_CTER"/>
    <property type="match status" value="1"/>
</dbReference>